<evidence type="ECO:0008006" key="3">
    <source>
        <dbReference type="Google" id="ProtNLM"/>
    </source>
</evidence>
<feature type="non-terminal residue" evidence="1">
    <location>
        <position position="153"/>
    </location>
</feature>
<dbReference type="InterPro" id="IPR007750">
    <property type="entry name" value="DUF674"/>
</dbReference>
<proteinExistence type="predicted"/>
<dbReference type="AlphaFoldDB" id="A0AA38FSK1"/>
<evidence type="ECO:0000313" key="2">
    <source>
        <dbReference type="Proteomes" id="UP000824469"/>
    </source>
</evidence>
<reference evidence="1 2" key="1">
    <citation type="journal article" date="2021" name="Nat. Plants">
        <title>The Taxus genome provides insights into paclitaxel biosynthesis.</title>
        <authorList>
            <person name="Xiong X."/>
            <person name="Gou J."/>
            <person name="Liao Q."/>
            <person name="Li Y."/>
            <person name="Zhou Q."/>
            <person name="Bi G."/>
            <person name="Li C."/>
            <person name="Du R."/>
            <person name="Wang X."/>
            <person name="Sun T."/>
            <person name="Guo L."/>
            <person name="Liang H."/>
            <person name="Lu P."/>
            <person name="Wu Y."/>
            <person name="Zhang Z."/>
            <person name="Ro D.K."/>
            <person name="Shang Y."/>
            <person name="Huang S."/>
            <person name="Yan J."/>
        </authorList>
    </citation>
    <scope>NUCLEOTIDE SEQUENCE [LARGE SCALE GENOMIC DNA]</scope>
    <source>
        <strain evidence="1">Ta-2019</strain>
    </source>
</reference>
<evidence type="ECO:0000313" key="1">
    <source>
        <dbReference type="EMBL" id="KAH9309705.1"/>
    </source>
</evidence>
<comment type="caution">
    <text evidence="1">The sequence shown here is derived from an EMBL/GenBank/DDBJ whole genome shotgun (WGS) entry which is preliminary data.</text>
</comment>
<dbReference type="OMA" id="ECHSWSK"/>
<dbReference type="PANTHER" id="PTHR33103">
    <property type="entry name" value="OS01G0153900 PROTEIN"/>
    <property type="match status" value="1"/>
</dbReference>
<dbReference type="Pfam" id="PF05056">
    <property type="entry name" value="DUF674"/>
    <property type="match status" value="1"/>
</dbReference>
<protein>
    <recommendedName>
        <fullName evidence="3">DUF674 family protein</fullName>
    </recommendedName>
</protein>
<dbReference type="Proteomes" id="UP000824469">
    <property type="component" value="Unassembled WGS sequence"/>
</dbReference>
<dbReference type="EMBL" id="JAHRHJ020000007">
    <property type="protein sequence ID" value="KAH9309705.1"/>
    <property type="molecule type" value="Genomic_DNA"/>
</dbReference>
<name>A0AA38FSK1_TAXCH</name>
<keyword evidence="2" id="KW-1185">Reference proteome</keyword>
<gene>
    <name evidence="1" type="ORF">KI387_037616</name>
</gene>
<organism evidence="1 2">
    <name type="scientific">Taxus chinensis</name>
    <name type="common">Chinese yew</name>
    <name type="synonym">Taxus wallichiana var. chinensis</name>
    <dbReference type="NCBI Taxonomy" id="29808"/>
    <lineage>
        <taxon>Eukaryota</taxon>
        <taxon>Viridiplantae</taxon>
        <taxon>Streptophyta</taxon>
        <taxon>Embryophyta</taxon>
        <taxon>Tracheophyta</taxon>
        <taxon>Spermatophyta</taxon>
        <taxon>Pinopsida</taxon>
        <taxon>Pinidae</taxon>
        <taxon>Conifers II</taxon>
        <taxon>Cupressales</taxon>
        <taxon>Taxaceae</taxon>
        <taxon>Taxus</taxon>
    </lineage>
</organism>
<sequence length="153" mass="17079">MGSNDLQSMNIRLLVNKKSRRIIYGEAGKDFVDLILSFLVLPIGSVMKLLSRVEGNRMVGSATNLYESLEKLPPVLMSGDKSELLNPKVVYKYSPSILEIDYGETALEHGDNFYTCENRPSPFLGSFATHDLSKRAGETCACGNPMNRVLRFR</sequence>
<accession>A0AA38FSK1</accession>